<evidence type="ECO:0000256" key="9">
    <source>
        <dbReference type="ARBA" id="ARBA00043999"/>
    </source>
</evidence>
<proteinExistence type="inferred from homology"/>
<feature type="domain" description="MBD" evidence="13">
    <location>
        <begin position="999"/>
        <end position="1070"/>
    </location>
</feature>
<feature type="domain" description="Helicase C-terminal" evidence="15">
    <location>
        <begin position="382"/>
        <end position="545"/>
    </location>
</feature>
<sequence>MMEIEGHPGLIKTINDGEEVEDYSEESDVEEEYQPSKLKAKQKADFNPSFKFVASVDEYHKDTWDDLQKYIKRNVKQTLDEKIAKRRAEVQVNGNADVDTDSEAEEQNVDELEISDDELKKDEIKVKEKKGKKQKLKKDLQEDEPQGAQIEYEDFFEDPPAYDENASFYMMNLSRPLLKAIGTLNYVHPTPIQSATIPIGLLGKDICACAATGTGKTAAYMLPILERLIYKTVGDRITRVLVLVPTRELGAQVHTVTRQLAQFTSVTVGLSVGGLDVKYQESVLRRNPDIVIATPGRLIDHIKNTPSFGLHCIEVLVLDEADRMLDEYFAEQMKEIIRQCSPKRQTMLFSATMSEEVKDLAAVSLNKPVKLFLDSNKDVAFNLRQEFVRIRKERESDREAMLAALVCRTFRDRAVIFVQTKKQAHRLHVALGLLGVKVAELHGALNQPQRLDSLKRFKDEQVDLLVATDVAARGLDIPGVKTVINFTLPATLEHYIHRVGRTARAGRAGVSVSLAGEGERALVKAIVKRARRPVKSRQVPPDIVAKYRERMAKLEPEISAILNEEYAEKQLKKMEKQTEKLEGAISTKNEDGPKYETHRSREWFQTPREKRMEKERLALTKHVGTGILLVITKRKGKRRRDEDSDDEGPKKKKKPSKHTPKDSAEERVKREMEKVALLQSRVAKGKKKQRRIRTVEEDDERPMQRKNAAKPRKKQSNFANDLTDTSKSSTKRLRYDANRVQKGKPIHPGREKQKGKGAPIKGKNKPKGKSFGKPQAPKNELTMSNEMAVGDKVSEDATVCSDEVVEEATHTEQASQPFSEALMEGSKEEAKPEEESSSTSNTNTKLSEDTNEKKDDDDQKGKKRRASDAFSDEQDTEFKGFEQSDCDLTEFNKIVDEDWKFLRRYSTDEDFKGFESIENSSLSAYSQILENWQTQVSEAVKLVTPLRKVLTLPSKIPKRPRQDTDSSRPSSALSSRSEGDGATDASSSPANRGRRPTVEMSSPLLRVPLERGWKRELVYRAALDAHSRRNADIYYYMPGGKKLRSTREVAENLSGSGLTLENFSFFKEPLGIDDPEKEIIRDAKVIRRVESPVPPPTQTVADVKRTPKPKPPKGVSPEPAVKSPPAKIKVKSIGSRLNNNGAPSAPTTPKQPRRTSQTQPPADNNNTAWKKPRYTTVSYLDPSYTLLGPIFNSKYRERVKLGNSSNDEAHRELPGTGGKDSFAKDS</sequence>
<comment type="similarity">
    <text evidence="9">Belongs to the DEAD box helicase family. DDX27/DRS1 subfamily.</text>
</comment>
<feature type="region of interest" description="Disordered" evidence="12">
    <location>
        <begin position="94"/>
        <end position="115"/>
    </location>
</feature>
<feature type="compositionally biased region" description="Polar residues" evidence="12">
    <location>
        <begin position="716"/>
        <end position="728"/>
    </location>
</feature>
<feature type="region of interest" description="Disordered" evidence="12">
    <location>
        <begin position="629"/>
        <end position="882"/>
    </location>
</feature>
<comment type="caution">
    <text evidence="17">The sequence shown here is derived from an EMBL/GenBank/DDBJ whole genome shotgun (WGS) entry which is preliminary data.</text>
</comment>
<dbReference type="CDD" id="cd17947">
    <property type="entry name" value="DEADc_DDX27"/>
    <property type="match status" value="1"/>
</dbReference>
<evidence type="ECO:0000256" key="10">
    <source>
        <dbReference type="ARBA" id="ARBA00047984"/>
    </source>
</evidence>
<feature type="region of interest" description="Disordered" evidence="12">
    <location>
        <begin position="1090"/>
        <end position="1174"/>
    </location>
</feature>
<dbReference type="GO" id="GO:0006364">
    <property type="term" value="P:rRNA processing"/>
    <property type="evidence" value="ECO:0007669"/>
    <property type="project" value="UniProtKB-ARBA"/>
</dbReference>
<feature type="compositionally biased region" description="Polar residues" evidence="12">
    <location>
        <begin position="1135"/>
        <end position="1168"/>
    </location>
</feature>
<keyword evidence="6" id="KW-0347">Helicase</keyword>
<dbReference type="CDD" id="cd00122">
    <property type="entry name" value="MBD"/>
    <property type="match status" value="1"/>
</dbReference>
<dbReference type="InterPro" id="IPR000629">
    <property type="entry name" value="RNA-helicase_DEAD-box_CS"/>
</dbReference>
<dbReference type="Gene3D" id="3.40.50.300">
    <property type="entry name" value="P-loop containing nucleotide triphosphate hydrolases"/>
    <property type="match status" value="2"/>
</dbReference>
<keyword evidence="8" id="KW-0539">Nucleus</keyword>
<evidence type="ECO:0000256" key="5">
    <source>
        <dbReference type="ARBA" id="ARBA00022801"/>
    </source>
</evidence>
<evidence type="ECO:0000256" key="8">
    <source>
        <dbReference type="ARBA" id="ARBA00023242"/>
    </source>
</evidence>
<keyword evidence="5" id="KW-0378">Hydrolase</keyword>
<dbReference type="GO" id="GO:0003677">
    <property type="term" value="F:DNA binding"/>
    <property type="evidence" value="ECO:0007669"/>
    <property type="project" value="InterPro"/>
</dbReference>
<dbReference type="Pfam" id="PF00271">
    <property type="entry name" value="Helicase_C"/>
    <property type="match status" value="1"/>
</dbReference>
<feature type="compositionally biased region" description="Basic and acidic residues" evidence="12">
    <location>
        <begin position="659"/>
        <end position="674"/>
    </location>
</feature>
<evidence type="ECO:0000313" key="17">
    <source>
        <dbReference type="EMBL" id="CAH4023858.1"/>
    </source>
</evidence>
<dbReference type="PANTHER" id="PTHR47959:SF1">
    <property type="entry name" value="ATP-DEPENDENT RNA HELICASE DBPA"/>
    <property type="match status" value="1"/>
</dbReference>
<feature type="region of interest" description="Disordered" evidence="12">
    <location>
        <begin position="1202"/>
        <end position="1226"/>
    </location>
</feature>
<evidence type="ECO:0000259" key="15">
    <source>
        <dbReference type="PROSITE" id="PS51194"/>
    </source>
</evidence>
<dbReference type="InterPro" id="IPR001739">
    <property type="entry name" value="Methyl_CpG_DNA-bd"/>
</dbReference>
<comment type="catalytic activity">
    <reaction evidence="10">
        <text>ATP + H2O = ADP + phosphate + H(+)</text>
        <dbReference type="Rhea" id="RHEA:13065"/>
        <dbReference type="ChEBI" id="CHEBI:15377"/>
        <dbReference type="ChEBI" id="CHEBI:15378"/>
        <dbReference type="ChEBI" id="CHEBI:30616"/>
        <dbReference type="ChEBI" id="CHEBI:43474"/>
        <dbReference type="ChEBI" id="CHEBI:456216"/>
        <dbReference type="EC" id="3.6.4.13"/>
    </reaction>
</comment>
<feature type="compositionally biased region" description="Low complexity" evidence="12">
    <location>
        <begin position="967"/>
        <end position="976"/>
    </location>
</feature>
<dbReference type="GO" id="GO:0005730">
    <property type="term" value="C:nucleolus"/>
    <property type="evidence" value="ECO:0007669"/>
    <property type="project" value="UniProtKB-SubCell"/>
</dbReference>
<organism evidence="17 18">
    <name type="scientific">Pieris brassicae</name>
    <name type="common">White butterfly</name>
    <name type="synonym">Large white butterfly</name>
    <dbReference type="NCBI Taxonomy" id="7116"/>
    <lineage>
        <taxon>Eukaryota</taxon>
        <taxon>Metazoa</taxon>
        <taxon>Ecdysozoa</taxon>
        <taxon>Arthropoda</taxon>
        <taxon>Hexapoda</taxon>
        <taxon>Insecta</taxon>
        <taxon>Pterygota</taxon>
        <taxon>Neoptera</taxon>
        <taxon>Endopterygota</taxon>
        <taxon>Lepidoptera</taxon>
        <taxon>Glossata</taxon>
        <taxon>Ditrysia</taxon>
        <taxon>Papilionoidea</taxon>
        <taxon>Pieridae</taxon>
        <taxon>Pierinae</taxon>
        <taxon>Pieris</taxon>
    </lineage>
</organism>
<dbReference type="PROSITE" id="PS00039">
    <property type="entry name" value="DEAD_ATP_HELICASE"/>
    <property type="match status" value="1"/>
</dbReference>
<dbReference type="Pfam" id="PF01429">
    <property type="entry name" value="MBD"/>
    <property type="match status" value="1"/>
</dbReference>
<keyword evidence="18" id="KW-1185">Reference proteome</keyword>
<dbReference type="FunFam" id="3.40.50.300:FF:000842">
    <property type="entry name" value="ATP-dependent RNA helicase DRS1"/>
    <property type="match status" value="1"/>
</dbReference>
<feature type="compositionally biased region" description="Basic and acidic residues" evidence="12">
    <location>
        <begin position="825"/>
        <end position="834"/>
    </location>
</feature>
<dbReference type="PROSITE" id="PS51195">
    <property type="entry name" value="Q_MOTIF"/>
    <property type="match status" value="1"/>
</dbReference>
<name>A0A9P0T762_PIEBR</name>
<dbReference type="AlphaFoldDB" id="A0A9P0T762"/>
<dbReference type="InterPro" id="IPR027417">
    <property type="entry name" value="P-loop_NTPase"/>
</dbReference>
<dbReference type="PANTHER" id="PTHR47959">
    <property type="entry name" value="ATP-DEPENDENT RNA HELICASE RHLE-RELATED"/>
    <property type="match status" value="1"/>
</dbReference>
<evidence type="ECO:0000256" key="6">
    <source>
        <dbReference type="ARBA" id="ARBA00022806"/>
    </source>
</evidence>
<evidence type="ECO:0000256" key="12">
    <source>
        <dbReference type="SAM" id="MobiDB-lite"/>
    </source>
</evidence>
<evidence type="ECO:0000256" key="4">
    <source>
        <dbReference type="ARBA" id="ARBA00022741"/>
    </source>
</evidence>
<evidence type="ECO:0000259" key="16">
    <source>
        <dbReference type="PROSITE" id="PS51195"/>
    </source>
</evidence>
<evidence type="ECO:0000256" key="3">
    <source>
        <dbReference type="ARBA" id="ARBA00022517"/>
    </source>
</evidence>
<accession>A0A9P0T762</accession>
<dbReference type="PROSITE" id="PS51192">
    <property type="entry name" value="HELICASE_ATP_BIND_1"/>
    <property type="match status" value="1"/>
</dbReference>
<keyword evidence="7" id="KW-0067">ATP-binding</keyword>
<evidence type="ECO:0000259" key="14">
    <source>
        <dbReference type="PROSITE" id="PS51192"/>
    </source>
</evidence>
<feature type="domain" description="DEAD-box RNA helicase Q" evidence="16">
    <location>
        <begin position="166"/>
        <end position="194"/>
    </location>
</feature>
<dbReference type="SUPFAM" id="SSF52540">
    <property type="entry name" value="P-loop containing nucleoside triphosphate hydrolases"/>
    <property type="match status" value="1"/>
</dbReference>
<feature type="region of interest" description="Disordered" evidence="12">
    <location>
        <begin position="953"/>
        <end position="1001"/>
    </location>
</feature>
<dbReference type="PROSITE" id="PS50982">
    <property type="entry name" value="MBD"/>
    <property type="match status" value="1"/>
</dbReference>
<dbReference type="InterPro" id="IPR014001">
    <property type="entry name" value="Helicase_ATP-bd"/>
</dbReference>
<feature type="region of interest" description="Disordered" evidence="12">
    <location>
        <begin position="1"/>
        <end position="40"/>
    </location>
</feature>
<dbReference type="SMART" id="SM00391">
    <property type="entry name" value="MBD"/>
    <property type="match status" value="1"/>
</dbReference>
<dbReference type="SUPFAM" id="SSF54171">
    <property type="entry name" value="DNA-binding domain"/>
    <property type="match status" value="1"/>
</dbReference>
<evidence type="ECO:0000256" key="7">
    <source>
        <dbReference type="ARBA" id="ARBA00022840"/>
    </source>
</evidence>
<dbReference type="CDD" id="cd18787">
    <property type="entry name" value="SF2_C_DEAD"/>
    <property type="match status" value="1"/>
</dbReference>
<dbReference type="GO" id="GO:0016787">
    <property type="term" value="F:hydrolase activity"/>
    <property type="evidence" value="ECO:0007669"/>
    <property type="project" value="UniProtKB-KW"/>
</dbReference>
<dbReference type="Gene3D" id="3.30.890.10">
    <property type="entry name" value="Methyl-cpg-binding Protein 2, Chain A"/>
    <property type="match status" value="1"/>
</dbReference>
<dbReference type="EC" id="3.6.4.13" evidence="2"/>
<dbReference type="InterPro" id="IPR050079">
    <property type="entry name" value="DEAD_box_RNA_helicase"/>
</dbReference>
<dbReference type="InterPro" id="IPR016177">
    <property type="entry name" value="DNA-bd_dom_sf"/>
</dbReference>
<dbReference type="SMART" id="SM00487">
    <property type="entry name" value="DEXDc"/>
    <property type="match status" value="1"/>
</dbReference>
<protein>
    <recommendedName>
        <fullName evidence="2">RNA helicase</fullName>
        <ecNumber evidence="2">3.6.4.13</ecNumber>
    </recommendedName>
</protein>
<dbReference type="GO" id="GO:0010468">
    <property type="term" value="P:regulation of gene expression"/>
    <property type="evidence" value="ECO:0007669"/>
    <property type="project" value="UniProtKB-ARBA"/>
</dbReference>
<evidence type="ECO:0000313" key="18">
    <source>
        <dbReference type="Proteomes" id="UP001152562"/>
    </source>
</evidence>
<feature type="short sequence motif" description="Q motif" evidence="11">
    <location>
        <begin position="166"/>
        <end position="194"/>
    </location>
</feature>
<feature type="region of interest" description="Disordered" evidence="12">
    <location>
        <begin position="579"/>
        <end position="600"/>
    </location>
</feature>
<dbReference type="GO" id="GO:0005829">
    <property type="term" value="C:cytosol"/>
    <property type="evidence" value="ECO:0007669"/>
    <property type="project" value="TreeGrafter"/>
</dbReference>
<dbReference type="InterPro" id="IPR014014">
    <property type="entry name" value="RNA_helicase_DEAD_Q_motif"/>
</dbReference>
<dbReference type="Pfam" id="PF00270">
    <property type="entry name" value="DEAD"/>
    <property type="match status" value="1"/>
</dbReference>
<dbReference type="GO" id="GO:0003724">
    <property type="term" value="F:RNA helicase activity"/>
    <property type="evidence" value="ECO:0007669"/>
    <property type="project" value="UniProtKB-EC"/>
</dbReference>
<comment type="subcellular location">
    <subcellularLocation>
        <location evidence="1">Nucleus</location>
        <location evidence="1">Nucleolus</location>
    </subcellularLocation>
</comment>
<dbReference type="InterPro" id="IPR001650">
    <property type="entry name" value="Helicase_C-like"/>
</dbReference>
<gene>
    <name evidence="17" type="ORF">PIBRA_LOCUS4392</name>
</gene>
<feature type="compositionally biased region" description="Acidic residues" evidence="12">
    <location>
        <begin position="16"/>
        <end position="33"/>
    </location>
</feature>
<evidence type="ECO:0000256" key="2">
    <source>
        <dbReference type="ARBA" id="ARBA00012552"/>
    </source>
</evidence>
<dbReference type="GO" id="GO:0005524">
    <property type="term" value="F:ATP binding"/>
    <property type="evidence" value="ECO:0007669"/>
    <property type="project" value="UniProtKB-KW"/>
</dbReference>
<dbReference type="SMART" id="SM00490">
    <property type="entry name" value="HELICc"/>
    <property type="match status" value="1"/>
</dbReference>
<dbReference type="InterPro" id="IPR011545">
    <property type="entry name" value="DEAD/DEAH_box_helicase_dom"/>
</dbReference>
<feature type="domain" description="Helicase ATP-binding" evidence="14">
    <location>
        <begin position="197"/>
        <end position="371"/>
    </location>
</feature>
<feature type="compositionally biased region" description="Acidic residues" evidence="12">
    <location>
        <begin position="98"/>
        <end position="115"/>
    </location>
</feature>
<reference evidence="17" key="1">
    <citation type="submission" date="2022-05" db="EMBL/GenBank/DDBJ databases">
        <authorList>
            <person name="Okamura Y."/>
        </authorList>
    </citation>
    <scope>NUCLEOTIDE SEQUENCE</scope>
</reference>
<dbReference type="EMBL" id="CALOZG010000004">
    <property type="protein sequence ID" value="CAH4023858.1"/>
    <property type="molecule type" value="Genomic_DNA"/>
</dbReference>
<evidence type="ECO:0000256" key="1">
    <source>
        <dbReference type="ARBA" id="ARBA00004604"/>
    </source>
</evidence>
<dbReference type="Proteomes" id="UP001152562">
    <property type="component" value="Unassembled WGS sequence"/>
</dbReference>
<evidence type="ECO:0000259" key="13">
    <source>
        <dbReference type="PROSITE" id="PS50982"/>
    </source>
</evidence>
<evidence type="ECO:0000256" key="11">
    <source>
        <dbReference type="PROSITE-ProRule" id="PRU00552"/>
    </source>
</evidence>
<keyword evidence="3" id="KW-0690">Ribosome biogenesis</keyword>
<feature type="compositionally biased region" description="Basic and acidic residues" evidence="12">
    <location>
        <begin position="846"/>
        <end position="860"/>
    </location>
</feature>
<keyword evidence="4" id="KW-0547">Nucleotide-binding</keyword>
<dbReference type="PROSITE" id="PS51194">
    <property type="entry name" value="HELICASE_CTER"/>
    <property type="match status" value="1"/>
</dbReference>
<feature type="compositionally biased region" description="Basic residues" evidence="12">
    <location>
        <begin position="683"/>
        <end position="692"/>
    </location>
</feature>